<evidence type="ECO:0000313" key="2">
    <source>
        <dbReference type="EMBL" id="MFC3568500.1"/>
    </source>
</evidence>
<dbReference type="Proteomes" id="UP001595596">
    <property type="component" value="Unassembled WGS sequence"/>
</dbReference>
<keyword evidence="2" id="KW-0808">Transferase</keyword>
<dbReference type="Pfam" id="PF13527">
    <property type="entry name" value="Acetyltransf_9"/>
    <property type="match status" value="1"/>
</dbReference>
<dbReference type="PROSITE" id="PS51186">
    <property type="entry name" value="GNAT"/>
    <property type="match status" value="1"/>
</dbReference>
<evidence type="ECO:0000313" key="3">
    <source>
        <dbReference type="Proteomes" id="UP001595596"/>
    </source>
</evidence>
<dbReference type="GO" id="GO:0016746">
    <property type="term" value="F:acyltransferase activity"/>
    <property type="evidence" value="ECO:0007669"/>
    <property type="project" value="UniProtKB-KW"/>
</dbReference>
<reference evidence="3" key="1">
    <citation type="journal article" date="2019" name="Int. J. Syst. Evol. Microbiol.">
        <title>The Global Catalogue of Microorganisms (GCM) 10K type strain sequencing project: providing services to taxonomists for standard genome sequencing and annotation.</title>
        <authorList>
            <consortium name="The Broad Institute Genomics Platform"/>
            <consortium name="The Broad Institute Genome Sequencing Center for Infectious Disease"/>
            <person name="Wu L."/>
            <person name="Ma J."/>
        </authorList>
    </citation>
    <scope>NUCLEOTIDE SEQUENCE [LARGE SCALE GENOMIC DNA]</scope>
    <source>
        <strain evidence="3">VKM B-3226</strain>
    </source>
</reference>
<dbReference type="PANTHER" id="PTHR43617">
    <property type="entry name" value="L-AMINO ACID N-ACETYLTRANSFERASE"/>
    <property type="match status" value="1"/>
</dbReference>
<dbReference type="EC" id="2.3.-.-" evidence="2"/>
<dbReference type="InterPro" id="IPR016181">
    <property type="entry name" value="Acyl_CoA_acyltransferase"/>
</dbReference>
<keyword evidence="2" id="KW-0012">Acyltransferase</keyword>
<dbReference type="InterPro" id="IPR000182">
    <property type="entry name" value="GNAT_dom"/>
</dbReference>
<feature type="domain" description="N-acetyltransferase" evidence="1">
    <location>
        <begin position="3"/>
        <end position="150"/>
    </location>
</feature>
<dbReference type="CDD" id="cd04301">
    <property type="entry name" value="NAT_SF"/>
    <property type="match status" value="1"/>
</dbReference>
<dbReference type="InterPro" id="IPR050276">
    <property type="entry name" value="MshD_Acetyltransferase"/>
</dbReference>
<dbReference type="Gene3D" id="3.40.630.30">
    <property type="match status" value="1"/>
</dbReference>
<dbReference type="EMBL" id="JBHRXE010000008">
    <property type="protein sequence ID" value="MFC3568500.1"/>
    <property type="molecule type" value="Genomic_DNA"/>
</dbReference>
<comment type="caution">
    <text evidence="2">The sequence shown here is derived from an EMBL/GenBank/DDBJ whole genome shotgun (WGS) entry which is preliminary data.</text>
</comment>
<organism evidence="2 3">
    <name type="scientific">Paracoccus simplex</name>
    <dbReference type="NCBI Taxonomy" id="2086346"/>
    <lineage>
        <taxon>Bacteria</taxon>
        <taxon>Pseudomonadati</taxon>
        <taxon>Pseudomonadota</taxon>
        <taxon>Alphaproteobacteria</taxon>
        <taxon>Rhodobacterales</taxon>
        <taxon>Paracoccaceae</taxon>
        <taxon>Paracoccus</taxon>
    </lineage>
</organism>
<dbReference type="PANTHER" id="PTHR43617:SF2">
    <property type="entry name" value="UPF0039 PROTEIN SLL0451"/>
    <property type="match status" value="1"/>
</dbReference>
<dbReference type="RefSeq" id="WP_379027891.1">
    <property type="nucleotide sequence ID" value="NZ_JBHRXE010000008.1"/>
</dbReference>
<evidence type="ECO:0000259" key="1">
    <source>
        <dbReference type="PROSITE" id="PS51186"/>
    </source>
</evidence>
<gene>
    <name evidence="2" type="ORF">ACFOMP_03425</name>
</gene>
<accession>A0ABV7RX77</accession>
<name>A0ABV7RX77_9RHOB</name>
<dbReference type="SUPFAM" id="SSF55729">
    <property type="entry name" value="Acyl-CoA N-acyltransferases (Nat)"/>
    <property type="match status" value="1"/>
</dbReference>
<proteinExistence type="predicted"/>
<keyword evidence="3" id="KW-1185">Reference proteome</keyword>
<protein>
    <submittedName>
        <fullName evidence="2">GNAT family N-acetyltransferase</fullName>
        <ecNumber evidence="2">2.3.-.-</ecNumber>
    </submittedName>
</protein>
<sequence>MKCQIRPEHPGDTRDIRQVTEAAFKGAEHSSGTEGAIIDALRASNALTISLVATAEGDIVGHIAFSPVTINGTEIGWFGLGPVSVRPEFQGNGIGGMLIRAGLDQLKAAGASGCVVLGDPAYYRRFGFEQNPAVRYEGVPPEYFMKLSLDGSEVSGSVAFHDGFSAS</sequence>